<reference evidence="2" key="1">
    <citation type="submission" date="2019-02" db="EMBL/GenBank/DDBJ databases">
        <authorList>
            <person name="Li S.-H."/>
        </authorList>
    </citation>
    <scope>NUCLEOTIDE SEQUENCE</scope>
    <source>
        <strain evidence="2">IMCC8485</strain>
    </source>
</reference>
<name>A0ABT3SQU2_9GAMM</name>
<dbReference type="EMBL" id="SHNP01000001">
    <property type="protein sequence ID" value="MCX2972031.1"/>
    <property type="molecule type" value="Genomic_DNA"/>
</dbReference>
<dbReference type="InterPro" id="IPR049210">
    <property type="entry name" value="DUF6812"/>
</dbReference>
<feature type="region of interest" description="Disordered" evidence="1">
    <location>
        <begin position="72"/>
        <end position="107"/>
    </location>
</feature>
<keyword evidence="3" id="KW-1185">Reference proteome</keyword>
<sequence length="107" mass="12195">MTTPSNIDKAALKIYVKMSDGQRLLGLFYLEPNERLQDVMNDKRAFLPLHALGDNNKYKMVMLSKRFIQQVEEADSKSSEMNSEDRRALDDRRSGDRRGTGGSLELA</sequence>
<dbReference type="RefSeq" id="WP_279251098.1">
    <property type="nucleotide sequence ID" value="NZ_SHNP01000001.1"/>
</dbReference>
<gene>
    <name evidence="2" type="ORF">EYC87_00340</name>
</gene>
<evidence type="ECO:0000313" key="2">
    <source>
        <dbReference type="EMBL" id="MCX2972031.1"/>
    </source>
</evidence>
<accession>A0ABT3SQU2</accession>
<proteinExistence type="predicted"/>
<dbReference type="Pfam" id="PF20660">
    <property type="entry name" value="DUF6812"/>
    <property type="match status" value="1"/>
</dbReference>
<comment type="caution">
    <text evidence="2">The sequence shown here is derived from an EMBL/GenBank/DDBJ whole genome shotgun (WGS) entry which is preliminary data.</text>
</comment>
<evidence type="ECO:0000313" key="3">
    <source>
        <dbReference type="Proteomes" id="UP001143307"/>
    </source>
</evidence>
<evidence type="ECO:0000256" key="1">
    <source>
        <dbReference type="SAM" id="MobiDB-lite"/>
    </source>
</evidence>
<protein>
    <submittedName>
        <fullName evidence="2">Uncharacterized protein</fullName>
    </submittedName>
</protein>
<feature type="compositionally biased region" description="Basic and acidic residues" evidence="1">
    <location>
        <begin position="74"/>
        <end position="99"/>
    </location>
</feature>
<organism evidence="2 3">
    <name type="scientific">Candidatus Seongchinamella marina</name>
    <dbReference type="NCBI Taxonomy" id="2518990"/>
    <lineage>
        <taxon>Bacteria</taxon>
        <taxon>Pseudomonadati</taxon>
        <taxon>Pseudomonadota</taxon>
        <taxon>Gammaproteobacteria</taxon>
        <taxon>Cellvibrionales</taxon>
        <taxon>Halieaceae</taxon>
        <taxon>Seongchinamella</taxon>
    </lineage>
</organism>
<dbReference type="Proteomes" id="UP001143307">
    <property type="component" value="Unassembled WGS sequence"/>
</dbReference>